<feature type="transmembrane region" description="Helical" evidence="2">
    <location>
        <begin position="12"/>
        <end position="32"/>
    </location>
</feature>
<dbReference type="RefSeq" id="WP_069642600.1">
    <property type="nucleotide sequence ID" value="NZ_MIJE01000005.1"/>
</dbReference>
<evidence type="ECO:0000256" key="2">
    <source>
        <dbReference type="SAM" id="Phobius"/>
    </source>
</evidence>
<gene>
    <name evidence="3" type="ORF">BHF68_14125</name>
</gene>
<evidence type="ECO:0000256" key="1">
    <source>
        <dbReference type="SAM" id="MobiDB-lite"/>
    </source>
</evidence>
<keyword evidence="4" id="KW-1185">Reference proteome</keyword>
<feature type="region of interest" description="Disordered" evidence="1">
    <location>
        <begin position="36"/>
        <end position="69"/>
    </location>
</feature>
<accession>A0A1E5G3S1</accession>
<evidence type="ECO:0000313" key="3">
    <source>
        <dbReference type="EMBL" id="OEF97730.1"/>
    </source>
</evidence>
<sequence>MEIDWRNVLETLFNFILIIAFVFFINHVTNVVKRRKANKIDNADINNNDSNESDSNNNNNKDNNNKKKK</sequence>
<dbReference type="EMBL" id="MIJE01000005">
    <property type="protein sequence ID" value="OEF97730.1"/>
    <property type="molecule type" value="Genomic_DNA"/>
</dbReference>
<keyword evidence="2" id="KW-0472">Membrane</keyword>
<protein>
    <submittedName>
        <fullName evidence="3">Uncharacterized protein</fullName>
    </submittedName>
</protein>
<proteinExistence type="predicted"/>
<name>A0A1E5G3S1_9FIRM</name>
<feature type="compositionally biased region" description="Low complexity" evidence="1">
    <location>
        <begin position="43"/>
        <end position="62"/>
    </location>
</feature>
<evidence type="ECO:0000313" key="4">
    <source>
        <dbReference type="Proteomes" id="UP000094296"/>
    </source>
</evidence>
<comment type="caution">
    <text evidence="3">The sequence shown here is derived from an EMBL/GenBank/DDBJ whole genome shotgun (WGS) entry which is preliminary data.</text>
</comment>
<organism evidence="3 4">
    <name type="scientific">Desulfuribacillus alkaliarsenatis</name>
    <dbReference type="NCBI Taxonomy" id="766136"/>
    <lineage>
        <taxon>Bacteria</taxon>
        <taxon>Bacillati</taxon>
        <taxon>Bacillota</taxon>
        <taxon>Desulfuribacillia</taxon>
        <taxon>Desulfuribacillales</taxon>
        <taxon>Desulfuribacillaceae</taxon>
        <taxon>Desulfuribacillus</taxon>
    </lineage>
</organism>
<keyword evidence="2" id="KW-1133">Transmembrane helix</keyword>
<reference evidence="3 4" key="1">
    <citation type="submission" date="2016-09" db="EMBL/GenBank/DDBJ databases">
        <title>Draft genome sequence for the type strain of Desulfuribacillus alkaliarsenatis AHT28, an obligately anaerobic, sulfidogenic bacterium isolated from Russian soda lake sediments.</title>
        <authorList>
            <person name="Abin C.A."/>
            <person name="Hollibaugh J.T."/>
        </authorList>
    </citation>
    <scope>NUCLEOTIDE SEQUENCE [LARGE SCALE GENOMIC DNA]</scope>
    <source>
        <strain evidence="3 4">AHT28</strain>
    </source>
</reference>
<dbReference type="AlphaFoldDB" id="A0A1E5G3S1"/>
<dbReference type="Proteomes" id="UP000094296">
    <property type="component" value="Unassembled WGS sequence"/>
</dbReference>
<keyword evidence="2" id="KW-0812">Transmembrane</keyword>